<protein>
    <submittedName>
        <fullName evidence="1">Uncharacterized protein</fullName>
    </submittedName>
</protein>
<sequence>MPGLFRPLSRAAVDAAGRGGPDRALSLENGIFWVEHGGQRYLAVCEPIYDAELSDAAKAEGRVVRDFIFFDPAACAIPLFESAWNYPGMAALVKSEDALLRALWKRFPGYLRARGAAPACVPAAPGPGETDFLREPVFPGP</sequence>
<evidence type="ECO:0000313" key="2">
    <source>
        <dbReference type="Proteomes" id="UP000659630"/>
    </source>
</evidence>
<dbReference type="AlphaFoldDB" id="A0A923I7X2"/>
<dbReference type="Proteomes" id="UP000659630">
    <property type="component" value="Unassembled WGS sequence"/>
</dbReference>
<accession>A0A923I7X2</accession>
<dbReference type="EMBL" id="JACONZ010000003">
    <property type="protein sequence ID" value="MBC5581928.1"/>
    <property type="molecule type" value="Genomic_DNA"/>
</dbReference>
<keyword evidence="2" id="KW-1185">Reference proteome</keyword>
<organism evidence="1 2">
    <name type="scientific">Anaerofilum hominis</name>
    <dbReference type="NCBI Taxonomy" id="2763016"/>
    <lineage>
        <taxon>Bacteria</taxon>
        <taxon>Bacillati</taxon>
        <taxon>Bacillota</taxon>
        <taxon>Clostridia</taxon>
        <taxon>Eubacteriales</taxon>
        <taxon>Oscillospiraceae</taxon>
        <taxon>Anaerofilum</taxon>
    </lineage>
</organism>
<evidence type="ECO:0000313" key="1">
    <source>
        <dbReference type="EMBL" id="MBC5581928.1"/>
    </source>
</evidence>
<proteinExistence type="predicted"/>
<comment type="caution">
    <text evidence="1">The sequence shown here is derived from an EMBL/GenBank/DDBJ whole genome shotgun (WGS) entry which is preliminary data.</text>
</comment>
<reference evidence="1" key="1">
    <citation type="submission" date="2020-08" db="EMBL/GenBank/DDBJ databases">
        <title>Genome public.</title>
        <authorList>
            <person name="Liu C."/>
            <person name="Sun Q."/>
        </authorList>
    </citation>
    <scope>NUCLEOTIDE SEQUENCE</scope>
    <source>
        <strain evidence="1">BX8</strain>
    </source>
</reference>
<name>A0A923I7X2_9FIRM</name>
<gene>
    <name evidence="1" type="ORF">H8S23_10440</name>
</gene>
<dbReference type="RefSeq" id="WP_186888280.1">
    <property type="nucleotide sequence ID" value="NZ_JACONZ010000003.1"/>
</dbReference>